<keyword evidence="1" id="KW-1133">Transmembrane helix</keyword>
<accession>A0A371BHK9</accession>
<protein>
    <submittedName>
        <fullName evidence="2">DUF2459 domain-containing protein</fullName>
    </submittedName>
</protein>
<dbReference type="AlphaFoldDB" id="A0A371BHK9"/>
<evidence type="ECO:0000313" key="2">
    <source>
        <dbReference type="EMBL" id="RDV07040.1"/>
    </source>
</evidence>
<proteinExistence type="predicted"/>
<organism evidence="2 3">
    <name type="scientific">Sphingorhabdus pulchriflava</name>
    <dbReference type="NCBI Taxonomy" id="2292257"/>
    <lineage>
        <taxon>Bacteria</taxon>
        <taxon>Pseudomonadati</taxon>
        <taxon>Pseudomonadota</taxon>
        <taxon>Alphaproteobacteria</taxon>
        <taxon>Sphingomonadales</taxon>
        <taxon>Sphingomonadaceae</taxon>
        <taxon>Sphingorhabdus</taxon>
    </lineage>
</organism>
<name>A0A371BHK9_9SPHN</name>
<keyword evidence="1" id="KW-0472">Membrane</keyword>
<gene>
    <name evidence="2" type="ORF">DXH95_06555</name>
</gene>
<dbReference type="InterPro" id="IPR011727">
    <property type="entry name" value="CHP02117"/>
</dbReference>
<feature type="transmembrane region" description="Helical" evidence="1">
    <location>
        <begin position="12"/>
        <end position="37"/>
    </location>
</feature>
<dbReference type="RefSeq" id="WP_115548585.1">
    <property type="nucleotide sequence ID" value="NZ_QRGP01000001.1"/>
</dbReference>
<evidence type="ECO:0000256" key="1">
    <source>
        <dbReference type="SAM" id="Phobius"/>
    </source>
</evidence>
<comment type="caution">
    <text evidence="2">The sequence shown here is derived from an EMBL/GenBank/DDBJ whole genome shotgun (WGS) entry which is preliminary data.</text>
</comment>
<keyword evidence="3" id="KW-1185">Reference proteome</keyword>
<evidence type="ECO:0000313" key="3">
    <source>
        <dbReference type="Proteomes" id="UP000263833"/>
    </source>
</evidence>
<sequence>MKLFRINSVGTALRALIGWPLLVIGLYFLSALVGSFIPANSDWKEPDQGIPIFVETNGVHVSLIVPISAAGEDLSDLIRPEHLGDIDLYGTHAMIGWGHRNVYRNARTWGDVRSGDVASAIIGSDETTLHIYHLIDPRPAPHRKRFLVSQQQYRSIIASIRSTFDLTSERRTTAHPAYGPNNLFYDSKGHYSAYTTCNEWTGGVLRKAGVRMGIWTPMPGGVMHWFD</sequence>
<dbReference type="Proteomes" id="UP000263833">
    <property type="component" value="Unassembled WGS sequence"/>
</dbReference>
<keyword evidence="1" id="KW-0812">Transmembrane</keyword>
<reference evidence="3" key="1">
    <citation type="submission" date="2018-08" db="EMBL/GenBank/DDBJ databases">
        <authorList>
            <person name="Kim S.-J."/>
            <person name="Jung G.-Y."/>
        </authorList>
    </citation>
    <scope>NUCLEOTIDE SEQUENCE [LARGE SCALE GENOMIC DNA]</scope>
    <source>
        <strain evidence="3">GY_G</strain>
    </source>
</reference>
<dbReference type="Pfam" id="PF09601">
    <property type="entry name" value="DUF2459"/>
    <property type="match status" value="1"/>
</dbReference>
<dbReference type="OrthoDB" id="211174at2"/>
<dbReference type="EMBL" id="QRGP01000001">
    <property type="protein sequence ID" value="RDV07040.1"/>
    <property type="molecule type" value="Genomic_DNA"/>
</dbReference>